<accession>A0A1H0RBV4</accession>
<name>A0A1H0RBV4_STREI</name>
<dbReference type="EMBL" id="FNJK01000012">
    <property type="protein sequence ID" value="SDP26921.1"/>
    <property type="molecule type" value="Genomic_DNA"/>
</dbReference>
<feature type="non-terminal residue" evidence="2">
    <location>
        <position position="1"/>
    </location>
</feature>
<proteinExistence type="predicted"/>
<gene>
    <name evidence="2" type="ORF">SAMN05216347_1128</name>
</gene>
<evidence type="ECO:0000256" key="1">
    <source>
        <dbReference type="SAM" id="Phobius"/>
    </source>
</evidence>
<dbReference type="RefSeq" id="WP_159427433.1">
    <property type="nucleotide sequence ID" value="NZ_FNJK01000012.1"/>
</dbReference>
<keyword evidence="1" id="KW-0812">Transmembrane</keyword>
<protein>
    <submittedName>
        <fullName evidence="2">Uncharacterized protein</fullName>
    </submittedName>
</protein>
<dbReference type="AlphaFoldDB" id="A0A1H0RBV4"/>
<keyword evidence="1" id="KW-0472">Membrane</keyword>
<keyword evidence="1" id="KW-1133">Transmembrane helix</keyword>
<sequence length="111" mass="11750">FALPQQATNDVATLKEKVTFEQGQYLRDGGGKTRGPEWSDIKTSFSNATDTTVKTAKSTGDFVWNHFGEIAVGILVGAVIGAGIILASPELLVGGAISLVIENNEVSNNER</sequence>
<evidence type="ECO:0000313" key="2">
    <source>
        <dbReference type="EMBL" id="SDP26921.1"/>
    </source>
</evidence>
<evidence type="ECO:0000313" key="3">
    <source>
        <dbReference type="Proteomes" id="UP000183816"/>
    </source>
</evidence>
<reference evidence="2 3" key="1">
    <citation type="submission" date="2016-10" db="EMBL/GenBank/DDBJ databases">
        <authorList>
            <person name="de Groot N.N."/>
        </authorList>
    </citation>
    <scope>NUCLEOTIDE SEQUENCE [LARGE SCALE GENOMIC DNA]</scope>
    <source>
        <strain evidence="2 3">Sb04</strain>
    </source>
</reference>
<organism evidence="2 3">
    <name type="scientific">Streptococcus equinus</name>
    <name type="common">Streptococcus bovis</name>
    <dbReference type="NCBI Taxonomy" id="1335"/>
    <lineage>
        <taxon>Bacteria</taxon>
        <taxon>Bacillati</taxon>
        <taxon>Bacillota</taxon>
        <taxon>Bacilli</taxon>
        <taxon>Lactobacillales</taxon>
        <taxon>Streptococcaceae</taxon>
        <taxon>Streptococcus</taxon>
    </lineage>
</organism>
<feature type="transmembrane region" description="Helical" evidence="1">
    <location>
        <begin position="70"/>
        <end position="101"/>
    </location>
</feature>
<dbReference type="Proteomes" id="UP000183816">
    <property type="component" value="Unassembled WGS sequence"/>
</dbReference>